<accession>A0A5K8A196</accession>
<evidence type="ECO:0000313" key="2">
    <source>
        <dbReference type="EMBL" id="BBO86154.1"/>
    </source>
</evidence>
<reference evidence="2 3" key="1">
    <citation type="submission" date="2019-11" db="EMBL/GenBank/DDBJ databases">
        <title>Comparative genomics of hydrocarbon-degrading Desulfosarcina strains.</title>
        <authorList>
            <person name="Watanabe M."/>
            <person name="Kojima H."/>
            <person name="Fukui M."/>
        </authorList>
    </citation>
    <scope>NUCLEOTIDE SEQUENCE [LARGE SCALE GENOMIC DNA]</scope>
    <source>
        <strain evidence="2 3">28bB2T</strain>
    </source>
</reference>
<proteinExistence type="predicted"/>
<dbReference type="KEGG" id="dov:DSCO28_67200"/>
<evidence type="ECO:0000313" key="3">
    <source>
        <dbReference type="Proteomes" id="UP000425960"/>
    </source>
</evidence>
<dbReference type="AlphaFoldDB" id="A0A5K8A196"/>
<gene>
    <name evidence="2" type="ORF">DSCO28_67200</name>
</gene>
<keyword evidence="1" id="KW-0472">Membrane</keyword>
<protein>
    <recommendedName>
        <fullName evidence="4">Band 7 domain-containing protein</fullName>
    </recommendedName>
</protein>
<evidence type="ECO:0000256" key="1">
    <source>
        <dbReference type="SAM" id="Phobius"/>
    </source>
</evidence>
<keyword evidence="1" id="KW-1133">Transmembrane helix</keyword>
<dbReference type="EMBL" id="AP021876">
    <property type="protein sequence ID" value="BBO86154.1"/>
    <property type="molecule type" value="Genomic_DNA"/>
</dbReference>
<organism evidence="2 3">
    <name type="scientific">Desulfosarcina ovata subsp. sediminis</name>
    <dbReference type="NCBI Taxonomy" id="885957"/>
    <lineage>
        <taxon>Bacteria</taxon>
        <taxon>Pseudomonadati</taxon>
        <taxon>Thermodesulfobacteriota</taxon>
        <taxon>Desulfobacteria</taxon>
        <taxon>Desulfobacterales</taxon>
        <taxon>Desulfosarcinaceae</taxon>
        <taxon>Desulfosarcina</taxon>
    </lineage>
</organism>
<evidence type="ECO:0008006" key="4">
    <source>
        <dbReference type="Google" id="ProtNLM"/>
    </source>
</evidence>
<name>A0A5K8A196_9BACT</name>
<sequence>MFEKPIVYIILVIIFTIFLSRRLRIAQENERFVVHALGQYKGLRGPGLHLKWSGSETKWTRIKADDRGKSVTETMIRVHDIDIPYESEEPIKVGNYIRISGFNGEKIIAVLDSDQTNSFVCEKCGHHNIL</sequence>
<dbReference type="Proteomes" id="UP000425960">
    <property type="component" value="Chromosome"/>
</dbReference>
<keyword evidence="1" id="KW-0812">Transmembrane</keyword>
<feature type="transmembrane region" description="Helical" evidence="1">
    <location>
        <begin position="6"/>
        <end position="23"/>
    </location>
</feature>
<dbReference type="RefSeq" id="WP_155325539.1">
    <property type="nucleotide sequence ID" value="NZ_AP021876.1"/>
</dbReference>